<dbReference type="NCBIfam" id="TIGR02727">
    <property type="entry name" value="MTHFS_bact"/>
    <property type="match status" value="1"/>
</dbReference>
<organism evidence="6 7">
    <name type="scientific">Succinivibrio dextrinosolvens DSM 3072</name>
    <dbReference type="NCBI Taxonomy" id="1123324"/>
    <lineage>
        <taxon>Bacteria</taxon>
        <taxon>Pseudomonadati</taxon>
        <taxon>Pseudomonadota</taxon>
        <taxon>Gammaproteobacteria</taxon>
        <taxon>Aeromonadales</taxon>
        <taxon>Succinivibrionaceae</taxon>
        <taxon>Succinivibrio</taxon>
    </lineage>
</organism>
<dbReference type="STRING" id="83771.SAMN02910357_02139"/>
<dbReference type="EC" id="6.3.3.2" evidence="5"/>
<name>A0A1T4V044_9GAMM</name>
<feature type="binding site" evidence="4">
    <location>
        <begin position="141"/>
        <end position="149"/>
    </location>
    <ligand>
        <name>ATP</name>
        <dbReference type="ChEBI" id="CHEBI:30616"/>
    </ligand>
</feature>
<keyword evidence="5" id="KW-0460">Magnesium</keyword>
<keyword evidence="6" id="KW-0436">Ligase</keyword>
<keyword evidence="5" id="KW-0479">Metal-binding</keyword>
<dbReference type="InterPro" id="IPR024185">
    <property type="entry name" value="FTHF_cligase-like_sf"/>
</dbReference>
<dbReference type="SUPFAM" id="SSF100950">
    <property type="entry name" value="NagB/RpiA/CoA transferase-like"/>
    <property type="match status" value="1"/>
</dbReference>
<sequence>MAEYKGNKEFRKKIRQEILKQRRTIPDEDAYKAGLNIVKVLKEHPFFTSKKIVASYVSTGGEISTSPLNDYLLDAHDLILPFININVKGSMDFYSFKKGDPLIENRFHILEPENKKENLIRPDLIDAIVVPLVAFDNRGNRMGMGGGYYDRMLKKISAECLLIGIAYDFQLIDNVPTESWDMPLDEVITPTAHYIYNKKWP</sequence>
<dbReference type="Gene3D" id="3.40.50.10420">
    <property type="entry name" value="NagB/RpiA/CoA transferase-like"/>
    <property type="match status" value="1"/>
</dbReference>
<feature type="binding site" evidence="4">
    <location>
        <position position="57"/>
    </location>
    <ligand>
        <name>substrate</name>
    </ligand>
</feature>
<keyword evidence="3 4" id="KW-0067">ATP-binding</keyword>
<dbReference type="AlphaFoldDB" id="A0A1T4V044"/>
<dbReference type="RefSeq" id="WP_078927982.1">
    <property type="nucleotide sequence ID" value="NZ_FUXX01000004.1"/>
</dbReference>
<evidence type="ECO:0000313" key="6">
    <source>
        <dbReference type="EMBL" id="SKA58274.1"/>
    </source>
</evidence>
<evidence type="ECO:0000256" key="1">
    <source>
        <dbReference type="ARBA" id="ARBA00010638"/>
    </source>
</evidence>
<keyword evidence="7" id="KW-1185">Reference proteome</keyword>
<gene>
    <name evidence="6" type="ORF">SAMN02745213_00374</name>
</gene>
<comment type="cofactor">
    <cofactor evidence="5">
        <name>Mg(2+)</name>
        <dbReference type="ChEBI" id="CHEBI:18420"/>
    </cofactor>
</comment>
<dbReference type="GO" id="GO:0030272">
    <property type="term" value="F:5-formyltetrahydrofolate cyclo-ligase activity"/>
    <property type="evidence" value="ECO:0007669"/>
    <property type="project" value="UniProtKB-EC"/>
</dbReference>
<dbReference type="InterPro" id="IPR037171">
    <property type="entry name" value="NagB/RpiA_transferase-like"/>
</dbReference>
<dbReference type="GO" id="GO:0046872">
    <property type="term" value="F:metal ion binding"/>
    <property type="evidence" value="ECO:0007669"/>
    <property type="project" value="UniProtKB-KW"/>
</dbReference>
<dbReference type="Pfam" id="PF01812">
    <property type="entry name" value="5-FTHF_cyc-lig"/>
    <property type="match status" value="1"/>
</dbReference>
<keyword evidence="2 4" id="KW-0547">Nucleotide-binding</keyword>
<evidence type="ECO:0000256" key="5">
    <source>
        <dbReference type="RuleBase" id="RU361279"/>
    </source>
</evidence>
<dbReference type="GO" id="GO:0009396">
    <property type="term" value="P:folic acid-containing compound biosynthetic process"/>
    <property type="evidence" value="ECO:0007669"/>
    <property type="project" value="TreeGrafter"/>
</dbReference>
<evidence type="ECO:0000256" key="4">
    <source>
        <dbReference type="PIRSR" id="PIRSR006806-1"/>
    </source>
</evidence>
<dbReference type="InterPro" id="IPR002698">
    <property type="entry name" value="FTHF_cligase"/>
</dbReference>
<protein>
    <recommendedName>
        <fullName evidence="5">5-formyltetrahydrofolate cyclo-ligase</fullName>
        <ecNumber evidence="5">6.3.3.2</ecNumber>
    </recommendedName>
</protein>
<comment type="catalytic activity">
    <reaction evidence="5">
        <text>(6S)-5-formyl-5,6,7,8-tetrahydrofolate + ATP = (6R)-5,10-methenyltetrahydrofolate + ADP + phosphate</text>
        <dbReference type="Rhea" id="RHEA:10488"/>
        <dbReference type="ChEBI" id="CHEBI:30616"/>
        <dbReference type="ChEBI" id="CHEBI:43474"/>
        <dbReference type="ChEBI" id="CHEBI:57455"/>
        <dbReference type="ChEBI" id="CHEBI:57457"/>
        <dbReference type="ChEBI" id="CHEBI:456216"/>
        <dbReference type="EC" id="6.3.3.2"/>
    </reaction>
</comment>
<dbReference type="PANTHER" id="PTHR23407:SF1">
    <property type="entry name" value="5-FORMYLTETRAHYDROFOLATE CYCLO-LIGASE"/>
    <property type="match status" value="1"/>
</dbReference>
<dbReference type="GO" id="GO:0035999">
    <property type="term" value="P:tetrahydrofolate interconversion"/>
    <property type="evidence" value="ECO:0007669"/>
    <property type="project" value="TreeGrafter"/>
</dbReference>
<evidence type="ECO:0000313" key="7">
    <source>
        <dbReference type="Proteomes" id="UP000242432"/>
    </source>
</evidence>
<evidence type="ECO:0000256" key="2">
    <source>
        <dbReference type="ARBA" id="ARBA00022741"/>
    </source>
</evidence>
<reference evidence="7" key="1">
    <citation type="submission" date="2017-02" db="EMBL/GenBank/DDBJ databases">
        <authorList>
            <person name="Varghese N."/>
            <person name="Submissions S."/>
        </authorList>
    </citation>
    <scope>NUCLEOTIDE SEQUENCE [LARGE SCALE GENOMIC DNA]</scope>
    <source>
        <strain evidence="7">DSM 3072</strain>
    </source>
</reference>
<dbReference type="Proteomes" id="UP000242432">
    <property type="component" value="Unassembled WGS sequence"/>
</dbReference>
<comment type="similarity">
    <text evidence="1 5">Belongs to the 5-formyltetrahydrofolate cyclo-ligase family.</text>
</comment>
<accession>A0A1T4V044</accession>
<proteinExistence type="inferred from homology"/>
<dbReference type="PIRSF" id="PIRSF006806">
    <property type="entry name" value="FTHF_cligase"/>
    <property type="match status" value="1"/>
</dbReference>
<dbReference type="GO" id="GO:0005524">
    <property type="term" value="F:ATP binding"/>
    <property type="evidence" value="ECO:0007669"/>
    <property type="project" value="UniProtKB-KW"/>
</dbReference>
<dbReference type="EMBL" id="FUXX01000004">
    <property type="protein sequence ID" value="SKA58274.1"/>
    <property type="molecule type" value="Genomic_DNA"/>
</dbReference>
<evidence type="ECO:0000256" key="3">
    <source>
        <dbReference type="ARBA" id="ARBA00022840"/>
    </source>
</evidence>
<feature type="binding site" evidence="4">
    <location>
        <position position="62"/>
    </location>
    <ligand>
        <name>substrate</name>
    </ligand>
</feature>
<dbReference type="PANTHER" id="PTHR23407">
    <property type="entry name" value="ATPASE INHIBITOR/5-FORMYLTETRAHYDROFOLATE CYCLO-LIGASE"/>
    <property type="match status" value="1"/>
</dbReference>